<dbReference type="OrthoDB" id="982275at2"/>
<dbReference type="eggNOG" id="COG2198">
    <property type="taxonomic scope" value="Bacteria"/>
</dbReference>
<dbReference type="Proteomes" id="UP000000310">
    <property type="component" value="Chromosome"/>
</dbReference>
<evidence type="ECO:0000259" key="2">
    <source>
        <dbReference type="PROSITE" id="PS50894"/>
    </source>
</evidence>
<organism evidence="3 4">
    <name type="scientific">Pseudopedobacter saltans (strain ATCC 51119 / DSM 12145 / JCM 21818 / CCUG 39354 / LMG 10337 / NBRC 100064 / NCIMB 13643)</name>
    <name type="common">Pedobacter saltans</name>
    <dbReference type="NCBI Taxonomy" id="762903"/>
    <lineage>
        <taxon>Bacteria</taxon>
        <taxon>Pseudomonadati</taxon>
        <taxon>Bacteroidota</taxon>
        <taxon>Sphingobacteriia</taxon>
        <taxon>Sphingobacteriales</taxon>
        <taxon>Sphingobacteriaceae</taxon>
        <taxon>Pseudopedobacter</taxon>
    </lineage>
</organism>
<dbReference type="Pfam" id="PF01627">
    <property type="entry name" value="Hpt"/>
    <property type="match status" value="1"/>
</dbReference>
<dbReference type="InterPro" id="IPR008207">
    <property type="entry name" value="Sig_transdc_His_kin_Hpt_dom"/>
</dbReference>
<dbReference type="EMBL" id="CP002545">
    <property type="protein sequence ID" value="ADY52654.1"/>
    <property type="molecule type" value="Genomic_DNA"/>
</dbReference>
<protein>
    <submittedName>
        <fullName evidence="3">Hpt domain protein</fullName>
    </submittedName>
</protein>
<dbReference type="HOGENOM" id="CLU_157042_0_0_10"/>
<evidence type="ECO:0000313" key="3">
    <source>
        <dbReference type="EMBL" id="ADY52654.1"/>
    </source>
</evidence>
<dbReference type="GO" id="GO:0000160">
    <property type="term" value="P:phosphorelay signal transduction system"/>
    <property type="evidence" value="ECO:0007669"/>
    <property type="project" value="InterPro"/>
</dbReference>
<evidence type="ECO:0000256" key="1">
    <source>
        <dbReference type="PROSITE-ProRule" id="PRU00110"/>
    </source>
</evidence>
<sequence length="122" mass="14059">MNLNDIRIDLSYLDEVAGGNAEFLVEMIDIFLQQTPKYVNDLKLAIDEKNWKGIAETAHKIKPTLTFIGLLKEQEEMANIERQARSEENYEGIKISFDSLCQVFDIAYKSLEIKKNELIANF</sequence>
<dbReference type="GO" id="GO:0004672">
    <property type="term" value="F:protein kinase activity"/>
    <property type="evidence" value="ECO:0007669"/>
    <property type="project" value="UniProtKB-ARBA"/>
</dbReference>
<dbReference type="PROSITE" id="PS50894">
    <property type="entry name" value="HPT"/>
    <property type="match status" value="1"/>
</dbReference>
<evidence type="ECO:0000313" key="4">
    <source>
        <dbReference type="Proteomes" id="UP000000310"/>
    </source>
</evidence>
<keyword evidence="4" id="KW-1185">Reference proteome</keyword>
<feature type="modified residue" description="Phosphohistidine" evidence="1">
    <location>
        <position position="59"/>
    </location>
</feature>
<dbReference type="KEGG" id="psn:Pedsa_2102"/>
<reference evidence="4" key="2">
    <citation type="submission" date="2011-02" db="EMBL/GenBank/DDBJ databases">
        <title>The complete genome of Pedobacter saltans DSM 12145.</title>
        <authorList>
            <consortium name="US DOE Joint Genome Institute (JGI-PGF)"/>
            <person name="Lucas S."/>
            <person name="Copeland A."/>
            <person name="Lapidus A."/>
            <person name="Bruce D."/>
            <person name="Goodwin L."/>
            <person name="Pitluck S."/>
            <person name="Kyrpides N."/>
            <person name="Mavromatis K."/>
            <person name="Pagani I."/>
            <person name="Ivanova N."/>
            <person name="Ovchinnikova G."/>
            <person name="Lu M."/>
            <person name="Detter J.C."/>
            <person name="Han C."/>
            <person name="Land M."/>
            <person name="Hauser L."/>
            <person name="Markowitz V."/>
            <person name="Cheng J.-F."/>
            <person name="Hugenholtz P."/>
            <person name="Woyke T."/>
            <person name="Wu D."/>
            <person name="Tindall B."/>
            <person name="Pomrenke H.G."/>
            <person name="Brambilla E."/>
            <person name="Klenk H.-P."/>
            <person name="Eisen J.A."/>
        </authorList>
    </citation>
    <scope>NUCLEOTIDE SEQUENCE [LARGE SCALE GENOMIC DNA]</scope>
    <source>
        <strain evidence="4">ATCC 51119 / DSM 12145 / JCM 21818 / LMG 10337 / NBRC 100064 / NCIMB 13643</strain>
    </source>
</reference>
<keyword evidence="1" id="KW-0597">Phosphoprotein</keyword>
<dbReference type="SUPFAM" id="SSF47226">
    <property type="entry name" value="Histidine-containing phosphotransfer domain, HPT domain"/>
    <property type="match status" value="1"/>
</dbReference>
<dbReference type="RefSeq" id="WP_013633141.1">
    <property type="nucleotide sequence ID" value="NC_015177.1"/>
</dbReference>
<gene>
    <name evidence="3" type="ordered locus">Pedsa_2102</name>
</gene>
<feature type="domain" description="HPt" evidence="2">
    <location>
        <begin position="20"/>
        <end position="121"/>
    </location>
</feature>
<dbReference type="AlphaFoldDB" id="F0SB19"/>
<dbReference type="InterPro" id="IPR036641">
    <property type="entry name" value="HPT_dom_sf"/>
</dbReference>
<dbReference type="STRING" id="762903.Pedsa_2102"/>
<name>F0SB19_PSESL</name>
<proteinExistence type="predicted"/>
<dbReference type="Gene3D" id="1.20.120.160">
    <property type="entry name" value="HPT domain"/>
    <property type="match status" value="1"/>
</dbReference>
<reference evidence="3 4" key="1">
    <citation type="journal article" date="2011" name="Stand. Genomic Sci.">
        <title>Complete genome sequence of the gliding, heparinolytic Pedobacter saltans type strain (113).</title>
        <authorList>
            <person name="Liolios K."/>
            <person name="Sikorski J."/>
            <person name="Lu M."/>
            <person name="Nolan M."/>
            <person name="Lapidus A."/>
            <person name="Lucas S."/>
            <person name="Hammon N."/>
            <person name="Deshpande S."/>
            <person name="Cheng J.F."/>
            <person name="Tapia R."/>
            <person name="Han C."/>
            <person name="Goodwin L."/>
            <person name="Pitluck S."/>
            <person name="Huntemann M."/>
            <person name="Ivanova N."/>
            <person name="Pagani I."/>
            <person name="Mavromatis K."/>
            <person name="Ovchinikova G."/>
            <person name="Pati A."/>
            <person name="Chen A."/>
            <person name="Palaniappan K."/>
            <person name="Land M."/>
            <person name="Hauser L."/>
            <person name="Brambilla E.M."/>
            <person name="Kotsyurbenko O."/>
            <person name="Rohde M."/>
            <person name="Tindall B.J."/>
            <person name="Abt B."/>
            <person name="Goker M."/>
            <person name="Detter J.C."/>
            <person name="Woyke T."/>
            <person name="Bristow J."/>
            <person name="Eisen J.A."/>
            <person name="Markowitz V."/>
            <person name="Hugenholtz P."/>
            <person name="Klenk H.P."/>
            <person name="Kyrpides N.C."/>
        </authorList>
    </citation>
    <scope>NUCLEOTIDE SEQUENCE [LARGE SCALE GENOMIC DNA]</scope>
    <source>
        <strain evidence="4">ATCC 51119 / DSM 12145 / JCM 21818 / LMG 10337 / NBRC 100064 / NCIMB 13643</strain>
    </source>
</reference>
<accession>F0SB19</accession>